<feature type="transmembrane region" description="Helical" evidence="1">
    <location>
        <begin position="484"/>
        <end position="509"/>
    </location>
</feature>
<reference evidence="2 3" key="1">
    <citation type="submission" date="2024-08" db="EMBL/GenBank/DDBJ databases">
        <authorList>
            <person name="Lu H."/>
        </authorList>
    </citation>
    <scope>NUCLEOTIDE SEQUENCE [LARGE SCALE GENOMIC DNA]</scope>
    <source>
        <strain evidence="2 3">BYS180W</strain>
    </source>
</reference>
<proteinExistence type="predicted"/>
<feature type="transmembrane region" description="Helical" evidence="1">
    <location>
        <begin position="443"/>
        <end position="464"/>
    </location>
</feature>
<feature type="transmembrane region" description="Helical" evidence="1">
    <location>
        <begin position="603"/>
        <end position="627"/>
    </location>
</feature>
<evidence type="ECO:0000313" key="2">
    <source>
        <dbReference type="EMBL" id="MFG6448747.1"/>
    </source>
</evidence>
<evidence type="ECO:0000256" key="1">
    <source>
        <dbReference type="SAM" id="Phobius"/>
    </source>
</evidence>
<dbReference type="PIRSF" id="PIRSF015380">
    <property type="entry name" value="Site-sp_rcmb"/>
    <property type="match status" value="1"/>
</dbReference>
<dbReference type="Proteomes" id="UP001606099">
    <property type="component" value="Unassembled WGS sequence"/>
</dbReference>
<feature type="transmembrane region" description="Helical" evidence="1">
    <location>
        <begin position="383"/>
        <end position="401"/>
    </location>
</feature>
<keyword evidence="1" id="KW-0812">Transmembrane</keyword>
<keyword evidence="1" id="KW-0472">Membrane</keyword>
<name>A0ABW7FWQ2_9BURK</name>
<dbReference type="InterPro" id="IPR011385">
    <property type="entry name" value="Site-sp_rcmbase"/>
</dbReference>
<comment type="caution">
    <text evidence="2">The sequence shown here is derived from an EMBL/GenBank/DDBJ whole genome shotgun (WGS) entry which is preliminary data.</text>
</comment>
<protein>
    <submittedName>
        <fullName evidence="2">Site-specific recombinase</fullName>
    </submittedName>
</protein>
<gene>
    <name evidence="2" type="ORF">ACG0Z6_10925</name>
</gene>
<feature type="transmembrane region" description="Helical" evidence="1">
    <location>
        <begin position="551"/>
        <end position="573"/>
    </location>
</feature>
<dbReference type="RefSeq" id="WP_394461274.1">
    <property type="nucleotide sequence ID" value="NZ_JBIGHZ010000004.1"/>
</dbReference>
<dbReference type="EMBL" id="JBIGHZ010000004">
    <property type="protein sequence ID" value="MFG6448747.1"/>
    <property type="molecule type" value="Genomic_DNA"/>
</dbReference>
<accession>A0ABW7FWQ2</accession>
<evidence type="ECO:0000313" key="3">
    <source>
        <dbReference type="Proteomes" id="UP001606099"/>
    </source>
</evidence>
<dbReference type="Pfam" id="PF10136">
    <property type="entry name" value="SpecificRecomb"/>
    <property type="match status" value="1"/>
</dbReference>
<feature type="transmembrane region" description="Helical" evidence="1">
    <location>
        <begin position="351"/>
        <end position="377"/>
    </location>
</feature>
<organism evidence="2 3">
    <name type="scientific">Roseateles rivi</name>
    <dbReference type="NCBI Taxonomy" id="3299028"/>
    <lineage>
        <taxon>Bacteria</taxon>
        <taxon>Pseudomonadati</taxon>
        <taxon>Pseudomonadota</taxon>
        <taxon>Betaproteobacteria</taxon>
        <taxon>Burkholderiales</taxon>
        <taxon>Sphaerotilaceae</taxon>
        <taxon>Roseateles</taxon>
    </lineage>
</organism>
<keyword evidence="1" id="KW-1133">Transmembrane helix</keyword>
<keyword evidence="3" id="KW-1185">Reference proteome</keyword>
<sequence length="666" mass="72829">MLTGGAAHPAPDLAALLQAADPQAALAERNLWLVRLLQWLRSADATATPPLDDATAQTLLRLQQLVTVLESQPERAHACAALVSRVWTDVDGVSLFADVGFAPRAALWSECLGRIRQRLLPASADTADMAQLFELLFTDEADAQWLRAIDPALLQRLLTLFDGVAPGDWRQEMHDAVTVLVSAVRSAGLSSELRRRMDPALLQQRPFARLANAWETLQHSVQAGPSVELAQAETQLRELLTQCRVALRSLPEHLEEHGVSVNLMFAAEQTEARLARIETLVHCLTHAQPQAQMQALLAGLVSELHQRRSLRTLFASHYSLLARKVAERSAETGEHYITRTRDEYRDMLRRAAGGGAVIAGTTFAKFAVMALGLTAFWSGFWSGANYALSFVLIHLLHWTVATKQPAMTAPAMAAKAQHIDSDAGLQGFVDEVAHLVRSQMAGIVGNLALAFPLVLLVQWLWRLAFGAPLVGPEPAHYVLHNLTVLGPTLLFAAFTGVLLFASSLIAGWVENWFVFHRLDSAIAWNPRLHQRLGAARAQRWALWWRANISGLAANISLGLMLGLVPAVLGFFGLPLEVRHVTLSSGQLAAALGALGPDLLSTSTFWLCVLGIAGTGVLNLAVSFYLAFKVALRSRGIRVEQRRRVRSAIWQRLRQAPLSFVLPPPQA</sequence>